<evidence type="ECO:0000313" key="3">
    <source>
        <dbReference type="Proteomes" id="UP000031829"/>
    </source>
</evidence>
<name>A0A0B6AKY3_PRIM2</name>
<evidence type="ECO:0000313" key="2">
    <source>
        <dbReference type="EMBL" id="AJI25545.1"/>
    </source>
</evidence>
<dbReference type="RefSeq" id="WP_034655678.1">
    <property type="nucleotide sequence ID" value="NZ_BCVB01000018.1"/>
</dbReference>
<feature type="signal peptide" evidence="1">
    <location>
        <begin position="1"/>
        <end position="21"/>
    </location>
</feature>
<dbReference type="GeneID" id="93645979"/>
<dbReference type="Proteomes" id="UP000031829">
    <property type="component" value="Plasmid pBMV_2"/>
</dbReference>
<dbReference type="KEGG" id="bmeg:BG04_5872"/>
<geneLocation type="plasmid" evidence="2 3">
    <name>pBMV_2</name>
</geneLocation>
<feature type="chain" id="PRO_5039309910" description="DUF4367 domain-containing protein" evidence="1">
    <location>
        <begin position="22"/>
        <end position="252"/>
    </location>
</feature>
<reference evidence="2 3" key="1">
    <citation type="journal article" date="2015" name="Genome Announc.">
        <title>Complete genome sequences for 35 biothreat assay-relevant bacillus species.</title>
        <authorList>
            <person name="Johnson S.L."/>
            <person name="Daligault H.E."/>
            <person name="Davenport K.W."/>
            <person name="Jaissle J."/>
            <person name="Frey K.G."/>
            <person name="Ladner J.T."/>
            <person name="Broomall S.M."/>
            <person name="Bishop-Lilly K.A."/>
            <person name="Bruce D.C."/>
            <person name="Gibbons H.S."/>
            <person name="Coyne S.R."/>
            <person name="Lo C.C."/>
            <person name="Meincke L."/>
            <person name="Munk A.C."/>
            <person name="Koroleva G.I."/>
            <person name="Rosenzweig C.N."/>
            <person name="Palacios G.F."/>
            <person name="Redden C.L."/>
            <person name="Minogue T.D."/>
            <person name="Chain P.S."/>
        </authorList>
    </citation>
    <scope>NUCLEOTIDE SEQUENCE [LARGE SCALE GENOMIC DNA]</scope>
    <source>
        <strain evidence="3">ATCC 14581 / DSM 32 / JCM 2506 / NBRC 15308 / NCIMB 9376 / NCTC 10342 / NRRL B-14308 / VKM B-512</strain>
        <plasmid evidence="2 3">pBMV_2</plasmid>
    </source>
</reference>
<proteinExistence type="predicted"/>
<dbReference type="HOGENOM" id="CLU_096341_0_0_9"/>
<keyword evidence="1" id="KW-0732">Signal</keyword>
<sequence length="252" mass="28867">MKQFICLILAIGFLFSETPMASAYSDTRPALYNFVHSLTRMGSEQAEKYVAPNVDIPEIREDTPLLTIQGLPSSKENELILIGYFNDKKVANERIAFIWKVSFTKTQITNINEVYNGSNPFMNEIKTIEKYEKRHHVDILKPTIFPFEVTHVDTHQDKDALIIRYRNDNLHGLFQLKVTKTSHSLEEYASNNVVSYTLRDGTKALYQPNYIPAKQLLFQRGKIRYTIGISQSTKKNVAVSNLLQIANSMISN</sequence>
<gene>
    <name evidence="2" type="ORF">BG04_5872</name>
</gene>
<organism evidence="2 3">
    <name type="scientific">Priestia megaterium (strain ATCC 14581 / DSM 32 / CCUG 1817 / JCM 2506 / NBRC 15308 / NCIMB 9376 / NCTC 10342 / NRRL B-14308 / VKM B-512 / Ford 19)</name>
    <name type="common">Bacillus megaterium</name>
    <dbReference type="NCBI Taxonomy" id="1348623"/>
    <lineage>
        <taxon>Bacteria</taxon>
        <taxon>Bacillati</taxon>
        <taxon>Bacillota</taxon>
        <taxon>Bacilli</taxon>
        <taxon>Bacillales</taxon>
        <taxon>Bacillaceae</taxon>
        <taxon>Priestia</taxon>
    </lineage>
</organism>
<dbReference type="AlphaFoldDB" id="A0A0B6AKY3"/>
<protein>
    <recommendedName>
        <fullName evidence="4">DUF4367 domain-containing protein</fullName>
    </recommendedName>
</protein>
<accession>A0A0B6AKY3</accession>
<keyword evidence="2" id="KW-0614">Plasmid</keyword>
<dbReference type="EMBL" id="CP009921">
    <property type="protein sequence ID" value="AJI25545.1"/>
    <property type="molecule type" value="Genomic_DNA"/>
</dbReference>
<evidence type="ECO:0000256" key="1">
    <source>
        <dbReference type="SAM" id="SignalP"/>
    </source>
</evidence>
<evidence type="ECO:0008006" key="4">
    <source>
        <dbReference type="Google" id="ProtNLM"/>
    </source>
</evidence>